<dbReference type="Pfam" id="PF18319">
    <property type="entry name" value="Zn_ribbon_PriA"/>
    <property type="match status" value="1"/>
</dbReference>
<dbReference type="Gene3D" id="3.40.50.300">
    <property type="entry name" value="P-loop containing nucleotide triphosphate hydrolases"/>
    <property type="match status" value="2"/>
</dbReference>
<dbReference type="AlphaFoldDB" id="A0A167HVW3"/>
<comment type="function">
    <text evidence="12">Initiates the restart of stalled replication forks, which reloads the replicative helicase on sites other than the origin of replication. Recognizes and binds to abandoned replication forks and remodels them to uncover a helicase loading site. Promotes assembly of the primosome at these replication forks.</text>
</comment>
<dbReference type="HAMAP" id="MF_00983">
    <property type="entry name" value="PriA"/>
    <property type="match status" value="1"/>
</dbReference>
<dbReference type="PANTHER" id="PTHR30580">
    <property type="entry name" value="PRIMOSOMAL PROTEIN N"/>
    <property type="match status" value="1"/>
</dbReference>
<dbReference type="SUPFAM" id="SSF52540">
    <property type="entry name" value="P-loop containing nucleoside triphosphate hydrolases"/>
    <property type="match status" value="2"/>
</dbReference>
<comment type="catalytic activity">
    <reaction evidence="12">
        <text>Couples ATP hydrolysis with the unwinding of duplex DNA by translocating in the 3'-5' direction.</text>
        <dbReference type="EC" id="5.6.2.4"/>
    </reaction>
</comment>
<dbReference type="SMART" id="SM00490">
    <property type="entry name" value="HELICc"/>
    <property type="match status" value="1"/>
</dbReference>
<dbReference type="InterPro" id="IPR011545">
    <property type="entry name" value="DEAD/DEAH_box_helicase_dom"/>
</dbReference>
<dbReference type="GO" id="GO:0005524">
    <property type="term" value="F:ATP binding"/>
    <property type="evidence" value="ECO:0007669"/>
    <property type="project" value="UniProtKB-UniRule"/>
</dbReference>
<dbReference type="CDD" id="cd17929">
    <property type="entry name" value="DEXHc_priA"/>
    <property type="match status" value="1"/>
</dbReference>
<evidence type="ECO:0000313" key="15">
    <source>
        <dbReference type="Proteomes" id="UP000077013"/>
    </source>
</evidence>
<protein>
    <recommendedName>
        <fullName evidence="12">Replication restart protein PriA</fullName>
    </recommendedName>
    <alternativeName>
        <fullName evidence="12">ATP-dependent DNA helicase PriA</fullName>
        <ecNumber evidence="12">5.6.2.4</ecNumber>
    </alternativeName>
    <alternativeName>
        <fullName evidence="12">DNA 3'-5' helicase PriA</fullName>
    </alternativeName>
</protein>
<comment type="caution">
    <text evidence="14">The sequence shown here is derived from an EMBL/GenBank/DDBJ whole genome shotgun (WGS) entry which is preliminary data.</text>
</comment>
<feature type="binding site" evidence="12">
    <location>
        <position position="554"/>
    </location>
    <ligand>
        <name>Zn(2+)</name>
        <dbReference type="ChEBI" id="CHEBI:29105"/>
        <label>2</label>
    </ligand>
</feature>
<dbReference type="GO" id="GO:0043138">
    <property type="term" value="F:3'-5' DNA helicase activity"/>
    <property type="evidence" value="ECO:0007669"/>
    <property type="project" value="UniProtKB-EC"/>
</dbReference>
<dbReference type="EC" id="5.6.2.4" evidence="12"/>
<dbReference type="InterPro" id="IPR005259">
    <property type="entry name" value="PriA"/>
</dbReference>
<feature type="binding site" evidence="12">
    <location>
        <position position="572"/>
    </location>
    <ligand>
        <name>Zn(2+)</name>
        <dbReference type="ChEBI" id="CHEBI:29105"/>
        <label>2</label>
    </ligand>
</feature>
<keyword evidence="7 12" id="KW-0862">Zinc</keyword>
<dbReference type="GO" id="GO:0016887">
    <property type="term" value="F:ATP hydrolysis activity"/>
    <property type="evidence" value="ECO:0007669"/>
    <property type="project" value="RHEA"/>
</dbReference>
<evidence type="ECO:0000256" key="2">
    <source>
        <dbReference type="ARBA" id="ARBA00022705"/>
    </source>
</evidence>
<evidence type="ECO:0000259" key="13">
    <source>
        <dbReference type="PROSITE" id="PS51192"/>
    </source>
</evidence>
<dbReference type="STRING" id="1763537.ULVI_09965"/>
<dbReference type="GO" id="GO:1990077">
    <property type="term" value="C:primosome complex"/>
    <property type="evidence" value="ECO:0007669"/>
    <property type="project" value="UniProtKB-UniRule"/>
</dbReference>
<comment type="similarity">
    <text evidence="12">Belongs to the helicase family. PriA subfamily.</text>
</comment>
<dbReference type="NCBIfam" id="TIGR00595">
    <property type="entry name" value="priA"/>
    <property type="match status" value="1"/>
</dbReference>
<dbReference type="GO" id="GO:0006310">
    <property type="term" value="P:DNA recombination"/>
    <property type="evidence" value="ECO:0007669"/>
    <property type="project" value="InterPro"/>
</dbReference>
<dbReference type="SMART" id="SM00487">
    <property type="entry name" value="DEXDc"/>
    <property type="match status" value="1"/>
</dbReference>
<dbReference type="GO" id="GO:0008270">
    <property type="term" value="F:zinc ion binding"/>
    <property type="evidence" value="ECO:0007669"/>
    <property type="project" value="UniProtKB-UniRule"/>
</dbReference>
<name>A0A167HVW3_9FLAO</name>
<gene>
    <name evidence="12" type="primary">priA</name>
    <name evidence="14" type="ORF">ULVI_09965</name>
</gene>
<dbReference type="Pfam" id="PF00270">
    <property type="entry name" value="DEAD"/>
    <property type="match status" value="1"/>
</dbReference>
<comment type="subunit">
    <text evidence="12">Component of the replication restart primosome.</text>
</comment>
<feature type="binding site" evidence="12">
    <location>
        <position position="569"/>
    </location>
    <ligand>
        <name>Zn(2+)</name>
        <dbReference type="ChEBI" id="CHEBI:29105"/>
        <label>2</label>
    </ligand>
</feature>
<evidence type="ECO:0000256" key="12">
    <source>
        <dbReference type="HAMAP-Rule" id="MF_00983"/>
    </source>
</evidence>
<proteinExistence type="inferred from homology"/>
<reference evidence="14 15" key="1">
    <citation type="submission" date="2016-02" db="EMBL/GenBank/DDBJ databases">
        <title>Ulvibacter sp. LPB0005, isolated from Thais luteostoma.</title>
        <authorList>
            <person name="Shin S.-K."/>
            <person name="Yi H."/>
        </authorList>
    </citation>
    <scope>NUCLEOTIDE SEQUENCE [LARGE SCALE GENOMIC DNA]</scope>
    <source>
        <strain evidence="14 15">LPB0005</strain>
    </source>
</reference>
<dbReference type="GO" id="GO:0003677">
    <property type="term" value="F:DNA binding"/>
    <property type="evidence" value="ECO:0007669"/>
    <property type="project" value="UniProtKB-UniRule"/>
</dbReference>
<dbReference type="PANTHER" id="PTHR30580:SF0">
    <property type="entry name" value="PRIMOSOMAL PROTEIN N"/>
    <property type="match status" value="1"/>
</dbReference>
<dbReference type="InterPro" id="IPR014001">
    <property type="entry name" value="Helicase_ATP-bd"/>
</dbReference>
<feature type="binding site" evidence="12">
    <location>
        <position position="582"/>
    </location>
    <ligand>
        <name>Zn(2+)</name>
        <dbReference type="ChEBI" id="CHEBI:29105"/>
        <label>1</label>
    </ligand>
</feature>
<dbReference type="InterPro" id="IPR027417">
    <property type="entry name" value="P-loop_NTPase"/>
</dbReference>
<dbReference type="FunFam" id="3.40.1440.60:FF:000001">
    <property type="entry name" value="Primosomal protein N"/>
    <property type="match status" value="1"/>
</dbReference>
<dbReference type="InterPro" id="IPR001650">
    <property type="entry name" value="Helicase_C-like"/>
</dbReference>
<dbReference type="Pfam" id="PF18074">
    <property type="entry name" value="PriA_C"/>
    <property type="match status" value="1"/>
</dbReference>
<comment type="cofactor">
    <cofactor evidence="12">
        <name>Zn(2+)</name>
        <dbReference type="ChEBI" id="CHEBI:29105"/>
    </cofactor>
    <text evidence="12">Binds 2 zinc ions per subunit.</text>
</comment>
<evidence type="ECO:0000256" key="5">
    <source>
        <dbReference type="ARBA" id="ARBA00022801"/>
    </source>
</evidence>
<dbReference type="GO" id="GO:0006302">
    <property type="term" value="P:double-strand break repair"/>
    <property type="evidence" value="ECO:0007669"/>
    <property type="project" value="InterPro"/>
</dbReference>
<dbReference type="InterPro" id="IPR041236">
    <property type="entry name" value="PriA_C"/>
</dbReference>
<dbReference type="InterPro" id="IPR042115">
    <property type="entry name" value="PriA_3primeBD_sf"/>
</dbReference>
<organism evidence="14 15">
    <name type="scientific">Cochleicola gelatinilyticus</name>
    <dbReference type="NCBI Taxonomy" id="1763537"/>
    <lineage>
        <taxon>Bacteria</taxon>
        <taxon>Pseudomonadati</taxon>
        <taxon>Bacteroidota</taxon>
        <taxon>Flavobacteriia</taxon>
        <taxon>Flavobacteriales</taxon>
        <taxon>Flavobacteriaceae</taxon>
        <taxon>Cochleicola</taxon>
    </lineage>
</organism>
<dbReference type="Pfam" id="PF17764">
    <property type="entry name" value="PriA_3primeBD"/>
    <property type="match status" value="1"/>
</dbReference>
<keyword evidence="2 12" id="KW-0235">DNA replication</keyword>
<keyword evidence="9 12" id="KW-0238">DNA-binding</keyword>
<feature type="domain" description="Helicase ATP-binding" evidence="13">
    <location>
        <begin position="310"/>
        <end position="479"/>
    </location>
</feature>
<feature type="binding site" evidence="12">
    <location>
        <position position="542"/>
    </location>
    <ligand>
        <name>Zn(2+)</name>
        <dbReference type="ChEBI" id="CHEBI:29105"/>
        <label>1</label>
    </ligand>
</feature>
<dbReference type="InterPro" id="IPR040498">
    <property type="entry name" value="PriA_CRR"/>
</dbReference>
<feature type="binding site" evidence="12">
    <location>
        <position position="585"/>
    </location>
    <ligand>
        <name>Zn(2+)</name>
        <dbReference type="ChEBI" id="CHEBI:29105"/>
        <label>1</label>
    </ligand>
</feature>
<dbReference type="Pfam" id="PF00271">
    <property type="entry name" value="Helicase_C"/>
    <property type="match status" value="1"/>
</dbReference>
<dbReference type="GO" id="GO:0006269">
    <property type="term" value="P:DNA replication, synthesis of primer"/>
    <property type="evidence" value="ECO:0007669"/>
    <property type="project" value="UniProtKB-KW"/>
</dbReference>
<comment type="catalytic activity">
    <reaction evidence="11 12">
        <text>ATP + H2O = ADP + phosphate + H(+)</text>
        <dbReference type="Rhea" id="RHEA:13065"/>
        <dbReference type="ChEBI" id="CHEBI:15377"/>
        <dbReference type="ChEBI" id="CHEBI:15378"/>
        <dbReference type="ChEBI" id="CHEBI:30616"/>
        <dbReference type="ChEBI" id="CHEBI:43474"/>
        <dbReference type="ChEBI" id="CHEBI:456216"/>
        <dbReference type="EC" id="5.6.2.4"/>
    </reaction>
</comment>
<feature type="binding site" evidence="12">
    <location>
        <position position="551"/>
    </location>
    <ligand>
        <name>Zn(2+)</name>
        <dbReference type="ChEBI" id="CHEBI:29105"/>
        <label>2</label>
    </ligand>
</feature>
<sequence>MYFIDVILPIPLKQAFTYQVNRDEAVFLKRGMRVAVPFGKSKVYTGIVYGIYNDNPPGYDTKHIDQILDEQPIVTETQLKHWEWMSAYYMCTLGEVIRAALPGAFLLESDTMVGLRKDVSKHNIDEASEENTSVSESNTIDESEFTDDEFLVYEALQHQSQLHINDIRSILDRKNVVKVLEGLIQKKVIEVQEEVHEQYTPKLKRYLQLAPPYTSEEKLKELLDSLSRAPKQREVLMNLFMLSAQTKKPVDAILLQKKSNTSAAVVKTLVEKKILEEYLIQKDRVEYTGGAVSETKQLNEAQTLALSEVKTHFETKDVVLLHGVTSSGKTEVYVRLIEEMIATGKQVLYMLPEIALTTQLISRLQNYFGETVAVYHSKYSVNERVEVWQNVLESKPKAQIVIGARSSLFLPFSNLGLIIVDEEHEPSFKQYNPSPRYHARDSAVVLGNIHNAKLVLGSATPSLESYHNSETGKYGLVRLTKRFGNVLMPDISLIDIKEKHRKKLMTGHFSDTLLEAMREAISNKEQIILFQNRRGYSPVVECTTCGVSPQCPNCDVSLTYHQYKKQLRCHYCGYHMAMLRSCMACGSETLDTKGFGTEQIETELNHLFPDKVVARMDQDTTRGKNAYGKLIERLENEEIDILVGTQMLAKGLDFRNIGLVGVMNADTLLYFPDFRAHERSFQLLQQVSGRAGRTEKRGKVLIQTYNPHHLILQQVSSNEYEAMYKQEAEERYQYKYPPYYRTIRITFKDKSYDKMDKASIWFGRALEQKLKEHVLGPETPPVGRVRNLYITNVLVKIPKQQSLAKTKGYISNVQRSFNTIKEFSTVRVSIDVDNY</sequence>
<dbReference type="FunFam" id="3.40.50.300:FF:000489">
    <property type="entry name" value="Primosome assembly protein PriA"/>
    <property type="match status" value="1"/>
</dbReference>
<feature type="binding site" evidence="12">
    <location>
        <position position="545"/>
    </location>
    <ligand>
        <name>Zn(2+)</name>
        <dbReference type="ChEBI" id="CHEBI:29105"/>
        <label>1</label>
    </ligand>
</feature>
<keyword evidence="10 12" id="KW-0413">Isomerase</keyword>
<evidence type="ECO:0000256" key="7">
    <source>
        <dbReference type="ARBA" id="ARBA00022833"/>
    </source>
</evidence>
<evidence type="ECO:0000256" key="11">
    <source>
        <dbReference type="ARBA" id="ARBA00048988"/>
    </source>
</evidence>
<dbReference type="PROSITE" id="PS51192">
    <property type="entry name" value="HELICASE_ATP_BIND_1"/>
    <property type="match status" value="1"/>
</dbReference>
<evidence type="ECO:0000256" key="1">
    <source>
        <dbReference type="ARBA" id="ARBA00022515"/>
    </source>
</evidence>
<evidence type="ECO:0000256" key="10">
    <source>
        <dbReference type="ARBA" id="ARBA00023235"/>
    </source>
</evidence>
<keyword evidence="3 12" id="KW-0479">Metal-binding</keyword>
<keyword evidence="4 12" id="KW-0547">Nucleotide-binding</keyword>
<evidence type="ECO:0000256" key="3">
    <source>
        <dbReference type="ARBA" id="ARBA00022723"/>
    </source>
</evidence>
<dbReference type="Gene3D" id="3.40.1440.60">
    <property type="entry name" value="PriA, 3(prime) DNA-binding domain"/>
    <property type="match status" value="1"/>
</dbReference>
<dbReference type="GO" id="GO:0006270">
    <property type="term" value="P:DNA replication initiation"/>
    <property type="evidence" value="ECO:0007669"/>
    <property type="project" value="TreeGrafter"/>
</dbReference>
<dbReference type="RefSeq" id="WP_068592587.1">
    <property type="nucleotide sequence ID" value="NZ_LRXL01000037.1"/>
</dbReference>
<dbReference type="CDD" id="cd18804">
    <property type="entry name" value="SF2_C_priA"/>
    <property type="match status" value="1"/>
</dbReference>
<dbReference type="Proteomes" id="UP000077013">
    <property type="component" value="Unassembled WGS sequence"/>
</dbReference>
<keyword evidence="5 12" id="KW-0378">Hydrolase</keyword>
<keyword evidence="6 12" id="KW-0347">Helicase</keyword>
<dbReference type="EMBL" id="LRXL01000037">
    <property type="protein sequence ID" value="OAB79020.1"/>
    <property type="molecule type" value="Genomic_DNA"/>
</dbReference>
<keyword evidence="1 12" id="KW-0639">Primosome</keyword>
<evidence type="ECO:0000256" key="6">
    <source>
        <dbReference type="ARBA" id="ARBA00022806"/>
    </source>
</evidence>
<evidence type="ECO:0000256" key="4">
    <source>
        <dbReference type="ARBA" id="ARBA00022741"/>
    </source>
</evidence>
<evidence type="ECO:0000256" key="8">
    <source>
        <dbReference type="ARBA" id="ARBA00022840"/>
    </source>
</evidence>
<keyword evidence="15" id="KW-1185">Reference proteome</keyword>
<evidence type="ECO:0000256" key="9">
    <source>
        <dbReference type="ARBA" id="ARBA00023125"/>
    </source>
</evidence>
<accession>A0A167HVW3</accession>
<keyword evidence="8 12" id="KW-0067">ATP-binding</keyword>
<evidence type="ECO:0000313" key="14">
    <source>
        <dbReference type="EMBL" id="OAB79020.1"/>
    </source>
</evidence>
<dbReference type="InterPro" id="IPR041222">
    <property type="entry name" value="PriA_3primeBD"/>
</dbReference>